<organism evidence="3 5">
    <name type="scientific">Hortaea werneckii</name>
    <name type="common">Black yeast</name>
    <name type="synonym">Cladosporium werneckii</name>
    <dbReference type="NCBI Taxonomy" id="91943"/>
    <lineage>
        <taxon>Eukaryota</taxon>
        <taxon>Fungi</taxon>
        <taxon>Dikarya</taxon>
        <taxon>Ascomycota</taxon>
        <taxon>Pezizomycotina</taxon>
        <taxon>Dothideomycetes</taxon>
        <taxon>Dothideomycetidae</taxon>
        <taxon>Mycosphaerellales</taxon>
        <taxon>Teratosphaeriaceae</taxon>
        <taxon>Hortaea</taxon>
    </lineage>
</organism>
<evidence type="ECO:0000313" key="3">
    <source>
        <dbReference type="EMBL" id="RMY13705.1"/>
    </source>
</evidence>
<reference evidence="4 5" key="1">
    <citation type="journal article" date="2018" name="BMC Genomics">
        <title>Genomic evidence for intraspecific hybridization in a clonal and extremely halotolerant yeast.</title>
        <authorList>
            <person name="Gostincar C."/>
            <person name="Stajich J.E."/>
            <person name="Zupancic J."/>
            <person name="Zalar P."/>
            <person name="Gunde-Cimerman N."/>
        </authorList>
    </citation>
    <scope>NUCLEOTIDE SEQUENCE [LARGE SCALE GENOMIC DNA]</scope>
    <source>
        <strain evidence="3 5">EXF-6654</strain>
        <strain evidence="2 4">EXF-6656</strain>
    </source>
</reference>
<evidence type="ECO:0000313" key="5">
    <source>
        <dbReference type="Proteomes" id="UP000282582"/>
    </source>
</evidence>
<feature type="region of interest" description="Disordered" evidence="1">
    <location>
        <begin position="50"/>
        <end position="122"/>
    </location>
</feature>
<gene>
    <name evidence="3" type="ORF">D0868_01850</name>
    <name evidence="2" type="ORF">D0869_02281</name>
</gene>
<name>A0A3M6ZEI4_HORWE</name>
<dbReference type="Proteomes" id="UP000281245">
    <property type="component" value="Unassembled WGS sequence"/>
</dbReference>
<evidence type="ECO:0000256" key="1">
    <source>
        <dbReference type="SAM" id="MobiDB-lite"/>
    </source>
</evidence>
<accession>A0A3M6ZEI4</accession>
<dbReference type="EMBL" id="QWIK01000088">
    <property type="protein sequence ID" value="RMY13705.1"/>
    <property type="molecule type" value="Genomic_DNA"/>
</dbReference>
<feature type="compositionally biased region" description="Basic and acidic residues" evidence="1">
    <location>
        <begin position="68"/>
        <end position="78"/>
    </location>
</feature>
<dbReference type="VEuPathDB" id="FungiDB:BTJ68_09306"/>
<evidence type="ECO:0000313" key="2">
    <source>
        <dbReference type="EMBL" id="RMX87544.1"/>
    </source>
</evidence>
<protein>
    <submittedName>
        <fullName evidence="3">Uncharacterized protein</fullName>
    </submittedName>
</protein>
<dbReference type="EMBL" id="QWIJ01000110">
    <property type="protein sequence ID" value="RMX87544.1"/>
    <property type="molecule type" value="Genomic_DNA"/>
</dbReference>
<sequence>MSGFFRPRNLAIAAGGLGAVLVFFPTSTPAGTNDDNRNIFETPGVRNIGARYSAGGGSDTHIPGVATKRGDPSSKEAPNETPTGVDTPFFQERQAEQKVGTSGKLGSAYHAAHYGEANSKGK</sequence>
<proteinExistence type="predicted"/>
<dbReference type="OrthoDB" id="5373857at2759"/>
<evidence type="ECO:0000313" key="4">
    <source>
        <dbReference type="Proteomes" id="UP000281245"/>
    </source>
</evidence>
<comment type="caution">
    <text evidence="3">The sequence shown here is derived from an EMBL/GenBank/DDBJ whole genome shotgun (WGS) entry which is preliminary data.</text>
</comment>
<dbReference type="AlphaFoldDB" id="A0A3M6ZEI4"/>
<dbReference type="Proteomes" id="UP000282582">
    <property type="component" value="Unassembled WGS sequence"/>
</dbReference>